<feature type="compositionally biased region" description="Low complexity" evidence="4">
    <location>
        <begin position="155"/>
        <end position="165"/>
    </location>
</feature>
<evidence type="ECO:0008006" key="9">
    <source>
        <dbReference type="Google" id="ProtNLM"/>
    </source>
</evidence>
<evidence type="ECO:0000259" key="5">
    <source>
        <dbReference type="Pfam" id="PF04824"/>
    </source>
</evidence>
<feature type="compositionally biased region" description="Basic and acidic residues" evidence="4">
    <location>
        <begin position="494"/>
        <end position="505"/>
    </location>
</feature>
<feature type="region of interest" description="Disordered" evidence="4">
    <location>
        <begin position="382"/>
        <end position="445"/>
    </location>
</feature>
<keyword evidence="8" id="KW-1185">Reference proteome</keyword>
<evidence type="ECO:0000313" key="7">
    <source>
        <dbReference type="EMBL" id="KXS21323.1"/>
    </source>
</evidence>
<dbReference type="GO" id="GO:1990414">
    <property type="term" value="P:replication-born double-strand break repair via sister chromatid exchange"/>
    <property type="evidence" value="ECO:0007669"/>
    <property type="project" value="TreeGrafter"/>
</dbReference>
<name>A0A139AXM3_GONPJ</name>
<dbReference type="OMA" id="HEDIHEM"/>
<dbReference type="GO" id="GO:0005634">
    <property type="term" value="C:nucleus"/>
    <property type="evidence" value="ECO:0007669"/>
    <property type="project" value="UniProtKB-SubCell"/>
</dbReference>
<feature type="domain" description="Rad21/Rec8-like protein N-terminal" evidence="6">
    <location>
        <begin position="3"/>
        <end position="101"/>
    </location>
</feature>
<dbReference type="SUPFAM" id="SSF46785">
    <property type="entry name" value="Winged helix' DNA-binding domain"/>
    <property type="match status" value="1"/>
</dbReference>
<gene>
    <name evidence="7" type="ORF">M427DRAFT_130825</name>
</gene>
<dbReference type="GO" id="GO:0008278">
    <property type="term" value="C:cohesin complex"/>
    <property type="evidence" value="ECO:0007669"/>
    <property type="project" value="InterPro"/>
</dbReference>
<feature type="region of interest" description="Disordered" evidence="4">
    <location>
        <begin position="468"/>
        <end position="505"/>
    </location>
</feature>
<dbReference type="InterPro" id="IPR023093">
    <property type="entry name" value="ScpA-like_C"/>
</dbReference>
<comment type="similarity">
    <text evidence="2">Belongs to the rad21 family.</text>
</comment>
<dbReference type="InterPro" id="IPR006910">
    <property type="entry name" value="Rad21_Rec8_N"/>
</dbReference>
<keyword evidence="3" id="KW-0539">Nucleus</keyword>
<dbReference type="InterPro" id="IPR039781">
    <property type="entry name" value="Rad21/Rec8-like"/>
</dbReference>
<sequence>MAFFSEGIMSRRGPLARVWLAAHWEKKLTKPQVMQTSIETAADAITDSNEPLTLRHSGQLLLGVVKIFSKKAIYLLNDCAEAIAKLKSAFKPGAVDLPDDHAVSALNQITLQVGPGLGLTAADLRLGEPGFVPANAWASRHSQSQDVPSIGTPISQQAAAPSSSQRKGGTISMIDQLQPAHDLGFDDGFDPLALGGDDDLFLEGERKRPSKKKRLEEDMAIGTPEEPEVGRNASMRRDEPVSPIARLGGKFDDSMELDNGEGPGNFSFLDDPKDQALEWNGAGLDMDVDLRPDEEFMRAEGADTSGLLFDLPAVSVPRKKAPAQQGQRKRKLVVDEVTELKSALLHAQLKDTSDILQKEHYAPTSDRWLHLPERPTAQYYLTHPAEDRMPPDLLPLFARDLKEKAAQKRKEKEKEQHKKDPKTPREATPGVGLDDLEGNKENIQPGADLTFDMDFGAPDMLPLDEEVRVDPPSVKSPGQESRATFESPYDFDETDSRVPETDGKGISRNAQKVMRMFKARMENVDSPPVSFKAMTSKSPRADIATVFHEILVLKTYDIVDCAQKDAFGDIEVRARPKLFTTVV</sequence>
<dbReference type="OrthoDB" id="10071381at2759"/>
<feature type="region of interest" description="Disordered" evidence="4">
    <location>
        <begin position="196"/>
        <end position="273"/>
    </location>
</feature>
<dbReference type="Pfam" id="PF04824">
    <property type="entry name" value="Rad21_Rec8"/>
    <property type="match status" value="1"/>
</dbReference>
<dbReference type="AlphaFoldDB" id="A0A139AXM3"/>
<proteinExistence type="inferred from homology"/>
<dbReference type="InterPro" id="IPR006909">
    <property type="entry name" value="Rad21/Rec8_C_eu"/>
</dbReference>
<dbReference type="GO" id="GO:0007062">
    <property type="term" value="P:sister chromatid cohesion"/>
    <property type="evidence" value="ECO:0007669"/>
    <property type="project" value="InterPro"/>
</dbReference>
<feature type="region of interest" description="Disordered" evidence="4">
    <location>
        <begin position="138"/>
        <end position="170"/>
    </location>
</feature>
<dbReference type="STRING" id="1344416.A0A139AXM3"/>
<dbReference type="CDD" id="cd21788">
    <property type="entry name" value="Rad21_Rec8_M_SpRad21p-like"/>
    <property type="match status" value="1"/>
</dbReference>
<dbReference type="Gene3D" id="1.10.10.580">
    <property type="entry name" value="Structural maintenance of chromosome 1. Chain E"/>
    <property type="match status" value="1"/>
</dbReference>
<dbReference type="Proteomes" id="UP000070544">
    <property type="component" value="Unassembled WGS sequence"/>
</dbReference>
<organism evidence="7 8">
    <name type="scientific">Gonapodya prolifera (strain JEL478)</name>
    <name type="common">Monoblepharis prolifera</name>
    <dbReference type="NCBI Taxonomy" id="1344416"/>
    <lineage>
        <taxon>Eukaryota</taxon>
        <taxon>Fungi</taxon>
        <taxon>Fungi incertae sedis</taxon>
        <taxon>Chytridiomycota</taxon>
        <taxon>Chytridiomycota incertae sedis</taxon>
        <taxon>Monoblepharidomycetes</taxon>
        <taxon>Monoblepharidales</taxon>
        <taxon>Gonapodyaceae</taxon>
        <taxon>Gonapodya</taxon>
    </lineage>
</organism>
<evidence type="ECO:0000256" key="1">
    <source>
        <dbReference type="ARBA" id="ARBA00004123"/>
    </source>
</evidence>
<dbReference type="GO" id="GO:0003682">
    <property type="term" value="F:chromatin binding"/>
    <property type="evidence" value="ECO:0007669"/>
    <property type="project" value="TreeGrafter"/>
</dbReference>
<dbReference type="PANTHER" id="PTHR12585">
    <property type="entry name" value="SCC1 / RAD21 FAMILY MEMBER"/>
    <property type="match status" value="1"/>
</dbReference>
<evidence type="ECO:0000256" key="2">
    <source>
        <dbReference type="ARBA" id="ARBA00009870"/>
    </source>
</evidence>
<evidence type="ECO:0000256" key="3">
    <source>
        <dbReference type="ARBA" id="ARBA00023242"/>
    </source>
</evidence>
<dbReference type="EMBL" id="KQ965733">
    <property type="protein sequence ID" value="KXS21323.1"/>
    <property type="molecule type" value="Genomic_DNA"/>
</dbReference>
<evidence type="ECO:0000256" key="4">
    <source>
        <dbReference type="SAM" id="MobiDB-lite"/>
    </source>
</evidence>
<reference evidence="7 8" key="1">
    <citation type="journal article" date="2015" name="Genome Biol. Evol.">
        <title>Phylogenomic analyses indicate that early fungi evolved digesting cell walls of algal ancestors of land plants.</title>
        <authorList>
            <person name="Chang Y."/>
            <person name="Wang S."/>
            <person name="Sekimoto S."/>
            <person name="Aerts A.L."/>
            <person name="Choi C."/>
            <person name="Clum A."/>
            <person name="LaButti K.M."/>
            <person name="Lindquist E.A."/>
            <person name="Yee Ngan C."/>
            <person name="Ohm R.A."/>
            <person name="Salamov A.A."/>
            <person name="Grigoriev I.V."/>
            <person name="Spatafora J.W."/>
            <person name="Berbee M.L."/>
        </authorList>
    </citation>
    <scope>NUCLEOTIDE SEQUENCE [LARGE SCALE GENOMIC DNA]</scope>
    <source>
        <strain evidence="7 8">JEL478</strain>
    </source>
</reference>
<feature type="domain" description="Rad21/Rec8-like protein C-terminal eukaryotic" evidence="5">
    <location>
        <begin position="529"/>
        <end position="578"/>
    </location>
</feature>
<evidence type="ECO:0000313" key="8">
    <source>
        <dbReference type="Proteomes" id="UP000070544"/>
    </source>
</evidence>
<dbReference type="InterPro" id="IPR036390">
    <property type="entry name" value="WH_DNA-bd_sf"/>
</dbReference>
<comment type="subcellular location">
    <subcellularLocation>
        <location evidence="1">Nucleus</location>
    </subcellularLocation>
</comment>
<dbReference type="PANTHER" id="PTHR12585:SF69">
    <property type="entry name" value="FI11703P"/>
    <property type="match status" value="1"/>
</dbReference>
<feature type="compositionally biased region" description="Basic and acidic residues" evidence="4">
    <location>
        <begin position="399"/>
        <end position="425"/>
    </location>
</feature>
<dbReference type="Pfam" id="PF04825">
    <property type="entry name" value="Rad21_Rec8_N"/>
    <property type="match status" value="1"/>
</dbReference>
<protein>
    <recommendedName>
        <fullName evidence="9">Rad21/Rec8-like protein N-terminal domain-containing protein</fullName>
    </recommendedName>
</protein>
<accession>A0A139AXM3</accession>
<evidence type="ECO:0000259" key="6">
    <source>
        <dbReference type="Pfam" id="PF04825"/>
    </source>
</evidence>